<reference evidence="1" key="2">
    <citation type="journal article" date="2015" name="Data Brief">
        <title>Shoot transcriptome of the giant reed, Arundo donax.</title>
        <authorList>
            <person name="Barrero R.A."/>
            <person name="Guerrero F.D."/>
            <person name="Moolhuijzen P."/>
            <person name="Goolsby J.A."/>
            <person name="Tidwell J."/>
            <person name="Bellgard S.E."/>
            <person name="Bellgard M.I."/>
        </authorList>
    </citation>
    <scope>NUCLEOTIDE SEQUENCE</scope>
    <source>
        <tissue evidence="1">Shoot tissue taken approximately 20 cm above the soil surface</tissue>
    </source>
</reference>
<reference evidence="1" key="1">
    <citation type="submission" date="2014-09" db="EMBL/GenBank/DDBJ databases">
        <authorList>
            <person name="Magalhaes I.L.F."/>
            <person name="Oliveira U."/>
            <person name="Santos F.R."/>
            <person name="Vidigal T.H.D.A."/>
            <person name="Brescovit A.D."/>
            <person name="Santos A.J."/>
        </authorList>
    </citation>
    <scope>NUCLEOTIDE SEQUENCE</scope>
    <source>
        <tissue evidence="1">Shoot tissue taken approximately 20 cm above the soil surface</tissue>
    </source>
</reference>
<sequence>MARTRLDLPSGSDSSGPIFNPLCPRSLILSVRVHPLRDFLFLSSRKYTLFVGSEYCSVVSA</sequence>
<evidence type="ECO:0000313" key="1">
    <source>
        <dbReference type="EMBL" id="JAD32975.1"/>
    </source>
</evidence>
<proteinExistence type="predicted"/>
<dbReference type="AlphaFoldDB" id="A0A0A8Z891"/>
<organism evidence="1">
    <name type="scientific">Arundo donax</name>
    <name type="common">Giant reed</name>
    <name type="synonym">Donax arundinaceus</name>
    <dbReference type="NCBI Taxonomy" id="35708"/>
    <lineage>
        <taxon>Eukaryota</taxon>
        <taxon>Viridiplantae</taxon>
        <taxon>Streptophyta</taxon>
        <taxon>Embryophyta</taxon>
        <taxon>Tracheophyta</taxon>
        <taxon>Spermatophyta</taxon>
        <taxon>Magnoliopsida</taxon>
        <taxon>Liliopsida</taxon>
        <taxon>Poales</taxon>
        <taxon>Poaceae</taxon>
        <taxon>PACMAD clade</taxon>
        <taxon>Arundinoideae</taxon>
        <taxon>Arundineae</taxon>
        <taxon>Arundo</taxon>
    </lineage>
</organism>
<name>A0A0A8Z891_ARUDO</name>
<accession>A0A0A8Z891</accession>
<dbReference type="EMBL" id="GBRH01264920">
    <property type="protein sequence ID" value="JAD32975.1"/>
    <property type="molecule type" value="Transcribed_RNA"/>
</dbReference>
<protein>
    <submittedName>
        <fullName evidence="1">Uncharacterized protein</fullName>
    </submittedName>
</protein>